<dbReference type="CDD" id="cd00130">
    <property type="entry name" value="PAS"/>
    <property type="match status" value="6"/>
</dbReference>
<dbReference type="Pfam" id="PF00072">
    <property type="entry name" value="Response_reg"/>
    <property type="match status" value="1"/>
</dbReference>
<dbReference type="Proteomes" id="UP001300692">
    <property type="component" value="Unassembled WGS sequence"/>
</dbReference>
<reference evidence="12 13" key="1">
    <citation type="submission" date="2022-10" db="EMBL/GenBank/DDBJ databases">
        <title>Comparative genomics and taxonomic characterization of three novel marine species of genus Reichenbachiella exhibiting antioxidant and polysaccharide degradation activities.</title>
        <authorList>
            <person name="Muhammad N."/>
            <person name="Lee Y.-J."/>
            <person name="Ko J."/>
            <person name="Kim S.-G."/>
        </authorList>
    </citation>
    <scope>NUCLEOTIDE SEQUENCE [LARGE SCALE GENOMIC DNA]</scope>
    <source>
        <strain evidence="12 13">ABR2-5</strain>
    </source>
</reference>
<keyword evidence="4" id="KW-0808">Transferase</keyword>
<dbReference type="Pfam" id="PF13426">
    <property type="entry name" value="PAS_9"/>
    <property type="match status" value="3"/>
</dbReference>
<accession>A0ABT3CNU7</accession>
<dbReference type="Gene3D" id="3.30.565.10">
    <property type="entry name" value="Histidine kinase-like ATPase, C-terminal domain"/>
    <property type="match status" value="1"/>
</dbReference>
<feature type="domain" description="PAS" evidence="10">
    <location>
        <begin position="680"/>
        <end position="735"/>
    </location>
</feature>
<feature type="domain" description="PAS" evidence="10">
    <location>
        <begin position="807"/>
        <end position="884"/>
    </location>
</feature>
<dbReference type="SMART" id="SM00448">
    <property type="entry name" value="REC"/>
    <property type="match status" value="1"/>
</dbReference>
<name>A0ABT3CNU7_9BACT</name>
<dbReference type="PROSITE" id="PS50109">
    <property type="entry name" value="HIS_KIN"/>
    <property type="match status" value="1"/>
</dbReference>
<evidence type="ECO:0000313" key="13">
    <source>
        <dbReference type="Proteomes" id="UP001300692"/>
    </source>
</evidence>
<evidence type="ECO:0000256" key="6">
    <source>
        <dbReference type="PROSITE-ProRule" id="PRU00169"/>
    </source>
</evidence>
<feature type="domain" description="Histidine kinase" evidence="8">
    <location>
        <begin position="1082"/>
        <end position="1292"/>
    </location>
</feature>
<dbReference type="InterPro" id="IPR001789">
    <property type="entry name" value="Sig_transdc_resp-reg_receiver"/>
</dbReference>
<dbReference type="Gene3D" id="3.40.50.2300">
    <property type="match status" value="1"/>
</dbReference>
<dbReference type="InterPro" id="IPR029016">
    <property type="entry name" value="GAF-like_dom_sf"/>
</dbReference>
<organism evidence="12 13">
    <name type="scientific">Reichenbachiella ulvae</name>
    <dbReference type="NCBI Taxonomy" id="2980104"/>
    <lineage>
        <taxon>Bacteria</taxon>
        <taxon>Pseudomonadati</taxon>
        <taxon>Bacteroidota</taxon>
        <taxon>Cytophagia</taxon>
        <taxon>Cytophagales</taxon>
        <taxon>Reichenbachiellaceae</taxon>
        <taxon>Reichenbachiella</taxon>
    </lineage>
</organism>
<dbReference type="InterPro" id="IPR011006">
    <property type="entry name" value="CheY-like_superfamily"/>
</dbReference>
<dbReference type="Gene3D" id="1.10.287.130">
    <property type="match status" value="1"/>
</dbReference>
<feature type="domain" description="PAC" evidence="11">
    <location>
        <begin position="1016"/>
        <end position="1069"/>
    </location>
</feature>
<dbReference type="Pfam" id="PF08447">
    <property type="entry name" value="PAS_3"/>
    <property type="match status" value="4"/>
</dbReference>
<dbReference type="EMBL" id="JAOYOD010000001">
    <property type="protein sequence ID" value="MCV9385390.1"/>
    <property type="molecule type" value="Genomic_DNA"/>
</dbReference>
<evidence type="ECO:0000256" key="7">
    <source>
        <dbReference type="SAM" id="Coils"/>
    </source>
</evidence>
<feature type="modified residue" description="4-aspartylphosphate" evidence="6">
    <location>
        <position position="1367"/>
    </location>
</feature>
<dbReference type="InterPro" id="IPR003661">
    <property type="entry name" value="HisK_dim/P_dom"/>
</dbReference>
<evidence type="ECO:0000259" key="11">
    <source>
        <dbReference type="PROSITE" id="PS50113"/>
    </source>
</evidence>
<dbReference type="InterPro" id="IPR035965">
    <property type="entry name" value="PAS-like_dom_sf"/>
</dbReference>
<dbReference type="SMART" id="SM00086">
    <property type="entry name" value="PAC"/>
    <property type="match status" value="7"/>
</dbReference>
<evidence type="ECO:0000256" key="5">
    <source>
        <dbReference type="ARBA" id="ARBA00022777"/>
    </source>
</evidence>
<feature type="coiled-coil region" evidence="7">
    <location>
        <begin position="790"/>
        <end position="817"/>
    </location>
</feature>
<sequence>MHEKESSHIEYQFQKLFELSHDLLSIASFDGYLLEVNQKWVETLGYSREELTSQPYINFIHPDDLNRTSEETQRIAIERTSVDKFQNRYKCKNGEYVWLEWVGAIDEKNRKIYSVARNITEDKKKAKKNTEFQDIILFLSDLSTIEISSQNGFIKYFLIALKNYYEVECVSYWDMHEGDKVLECTHEVFSKEQKTRKGLKILKADFPEYFTHVLSEKIISAHQTNLHPATSKLHPYYLQDHKIKSKLDCQIVRGDNLNGVISIESCSLRKWTADEEVQLMAISNILSNAFANGHMMATKKRFESLYNNSTVMMHSINTQGELINVNNKWLETLGYSREEVIGKKSYDFFTKKSKDYAINTALPLFFKQGHIKDIEYEFIAKDGRIVTTLLSASAEKDNNGEITHSIAILEDISEKKASEERFKIISDIATDFAFAIEVLPDGSKSVKWLFGAFEQITGYTRDYFKTHYPFSNIIHEEDRLRIEKQRKAFETSGQGEVFEYRIKHKKGYYIWIEEKCLALFSTADKQLSSLFGSVRNITNQKLHLKDLTEAKEELMKAYRLLKGSNEAAKIGHWEVGLTNMSLYWSGMTRKIHEVPVGFQPNVETAINFYKEGYSRDLISKVFEEAIAEGTSYDIEVEIVTYKNNLKWVRSIGIPITENGKVVNIYGLFQDIDERKRAEIENKRLSLVASQVQNCVIITSANQKIQWVNESFTRLTGYELEEVIGKKPGELLQGENTSPEHVQAIKDGIKSKKPFTQEIINYTKTGEEYWIELSITPIFNDQNQLFQFIGIQQIITERKQAEKAIKEHKELLSRITNNVPGALFKLEINLKTEEMQLLFLSEQSESLTEIPNHEALNDLSKYSELIEPEDIHGLREAILFSIENNTFFNHNWRLNTPSGKQKWLNGRGTPDTRQNNIINLDVIVLDISEQIKTEKKLADKSRRLSSVIEATNVGTWEWNVQTGHLTINKRWANILGYELEELEPISIETWLKNVHPEDLERSNRLLDQHFNGETEFYEMECRMLSKSGETIWIWDKGKIISWTPEGKPLMMFGTHTDITSQMKAEKEIQRMQKLDELGTIAGGIAHDFNNILTGVQSNIEWIKMDIDSTHRYYQSMEETQRALQEAKYLTGQLLTFSKGGSPIIETVETQKLVKDTVNFNLRGSKVQALFNFEKNLWPILADKGQIVQVIANLTINAMHAMPRGGKLYISAGNLESRNDKEPKMIKLSFQDEGCGIASENLEKIFNPYFTTKEGGHGLGLSVAHSIINQHKGTIDVESNNKGTTFFITLPAAQIEMNQRPIEVECNKKNETESLNILLMEDNAMIRKAMNRTLSILGHSVETAKDGDEAIDSYIKAQKLKPFDLIIMDLTIPGGKGGQETIKEILEIDPKAKVIASSGYTSDSAMANFENYGFAESLPKPYTVDELTQKIQIVMSQ</sequence>
<dbReference type="InterPro" id="IPR003594">
    <property type="entry name" value="HATPase_dom"/>
</dbReference>
<feature type="domain" description="Response regulatory" evidence="9">
    <location>
        <begin position="1314"/>
        <end position="1433"/>
    </location>
</feature>
<feature type="domain" description="PAC" evidence="11">
    <location>
        <begin position="752"/>
        <end position="806"/>
    </location>
</feature>
<feature type="domain" description="PAS" evidence="10">
    <location>
        <begin position="298"/>
        <end position="369"/>
    </location>
</feature>
<keyword evidence="13" id="KW-1185">Reference proteome</keyword>
<evidence type="ECO:0000259" key="8">
    <source>
        <dbReference type="PROSITE" id="PS50109"/>
    </source>
</evidence>
<evidence type="ECO:0000256" key="1">
    <source>
        <dbReference type="ARBA" id="ARBA00000085"/>
    </source>
</evidence>
<dbReference type="InterPro" id="IPR036890">
    <property type="entry name" value="HATPase_C_sf"/>
</dbReference>
<protein>
    <recommendedName>
        <fullName evidence="2">histidine kinase</fullName>
        <ecNumber evidence="2">2.7.13.3</ecNumber>
    </recommendedName>
</protein>
<dbReference type="SUPFAM" id="SSF55785">
    <property type="entry name" value="PYP-like sensor domain (PAS domain)"/>
    <property type="match status" value="7"/>
</dbReference>
<dbReference type="Gene3D" id="3.30.450.40">
    <property type="match status" value="1"/>
</dbReference>
<dbReference type="SUPFAM" id="SSF52172">
    <property type="entry name" value="CheY-like"/>
    <property type="match status" value="1"/>
</dbReference>
<proteinExistence type="predicted"/>
<dbReference type="SUPFAM" id="SSF47384">
    <property type="entry name" value="Homodimeric domain of signal transducing histidine kinase"/>
    <property type="match status" value="1"/>
</dbReference>
<dbReference type="SMART" id="SM00387">
    <property type="entry name" value="HATPase_c"/>
    <property type="match status" value="1"/>
</dbReference>
<dbReference type="InterPro" id="IPR001610">
    <property type="entry name" value="PAC"/>
</dbReference>
<dbReference type="PANTHER" id="PTHR43304:SF1">
    <property type="entry name" value="PAC DOMAIN-CONTAINING PROTEIN"/>
    <property type="match status" value="1"/>
</dbReference>
<dbReference type="SUPFAM" id="SSF55874">
    <property type="entry name" value="ATPase domain of HSP90 chaperone/DNA topoisomerase II/histidine kinase"/>
    <property type="match status" value="1"/>
</dbReference>
<keyword evidence="7" id="KW-0175">Coiled coil</keyword>
<feature type="domain" description="PAS" evidence="10">
    <location>
        <begin position="939"/>
        <end position="1012"/>
    </location>
</feature>
<dbReference type="SUPFAM" id="SSF55781">
    <property type="entry name" value="GAF domain-like"/>
    <property type="match status" value="1"/>
</dbReference>
<evidence type="ECO:0000256" key="2">
    <source>
        <dbReference type="ARBA" id="ARBA00012438"/>
    </source>
</evidence>
<dbReference type="CDD" id="cd00082">
    <property type="entry name" value="HisKA"/>
    <property type="match status" value="1"/>
</dbReference>
<gene>
    <name evidence="12" type="ORF">N7U62_01875</name>
</gene>
<feature type="domain" description="PAC" evidence="11">
    <location>
        <begin position="632"/>
        <end position="683"/>
    </location>
</feature>
<keyword evidence="3 6" id="KW-0597">Phosphoprotein</keyword>
<evidence type="ECO:0000256" key="4">
    <source>
        <dbReference type="ARBA" id="ARBA00022679"/>
    </source>
</evidence>
<feature type="coiled-coil region" evidence="7">
    <location>
        <begin position="537"/>
        <end position="564"/>
    </location>
</feature>
<comment type="caution">
    <text evidence="12">The sequence shown here is derived from an EMBL/GenBank/DDBJ whole genome shotgun (WGS) entry which is preliminary data.</text>
</comment>
<evidence type="ECO:0000259" key="9">
    <source>
        <dbReference type="PROSITE" id="PS50110"/>
    </source>
</evidence>
<dbReference type="PROSITE" id="PS50112">
    <property type="entry name" value="PAS"/>
    <property type="match status" value="5"/>
</dbReference>
<dbReference type="RefSeq" id="WP_264136181.1">
    <property type="nucleotide sequence ID" value="NZ_JAOYOD010000001.1"/>
</dbReference>
<dbReference type="SMART" id="SM00388">
    <property type="entry name" value="HisKA"/>
    <property type="match status" value="1"/>
</dbReference>
<dbReference type="InterPro" id="IPR000014">
    <property type="entry name" value="PAS"/>
</dbReference>
<dbReference type="PROSITE" id="PS50113">
    <property type="entry name" value="PAC"/>
    <property type="match status" value="4"/>
</dbReference>
<dbReference type="InterPro" id="IPR000700">
    <property type="entry name" value="PAS-assoc_C"/>
</dbReference>
<dbReference type="PRINTS" id="PR00344">
    <property type="entry name" value="BCTRLSENSOR"/>
</dbReference>
<dbReference type="NCBIfam" id="TIGR00229">
    <property type="entry name" value="sensory_box"/>
    <property type="match status" value="5"/>
</dbReference>
<evidence type="ECO:0000256" key="3">
    <source>
        <dbReference type="ARBA" id="ARBA00022553"/>
    </source>
</evidence>
<comment type="catalytic activity">
    <reaction evidence="1">
        <text>ATP + protein L-histidine = ADP + protein N-phospho-L-histidine.</text>
        <dbReference type="EC" id="2.7.13.3"/>
    </reaction>
</comment>
<dbReference type="PANTHER" id="PTHR43304">
    <property type="entry name" value="PHYTOCHROME-LIKE PROTEIN CPH1"/>
    <property type="match status" value="1"/>
</dbReference>
<dbReference type="CDD" id="cd17546">
    <property type="entry name" value="REC_hyHK_CKI1_RcsC-like"/>
    <property type="match status" value="1"/>
</dbReference>
<feature type="domain" description="PAS" evidence="10">
    <location>
        <begin position="9"/>
        <end position="80"/>
    </location>
</feature>
<dbReference type="SMART" id="SM00091">
    <property type="entry name" value="PAS"/>
    <property type="match status" value="6"/>
</dbReference>
<dbReference type="PROSITE" id="PS50110">
    <property type="entry name" value="RESPONSE_REGULATORY"/>
    <property type="match status" value="1"/>
</dbReference>
<dbReference type="Gene3D" id="3.30.450.20">
    <property type="entry name" value="PAS domain"/>
    <property type="match status" value="7"/>
</dbReference>
<dbReference type="EC" id="2.7.13.3" evidence="2"/>
<dbReference type="InterPro" id="IPR013655">
    <property type="entry name" value="PAS_fold_3"/>
</dbReference>
<dbReference type="InterPro" id="IPR005467">
    <property type="entry name" value="His_kinase_dom"/>
</dbReference>
<dbReference type="Pfam" id="PF02518">
    <property type="entry name" value="HATPase_c"/>
    <property type="match status" value="1"/>
</dbReference>
<feature type="domain" description="PAC" evidence="11">
    <location>
        <begin position="372"/>
        <end position="424"/>
    </location>
</feature>
<keyword evidence="5" id="KW-0418">Kinase</keyword>
<dbReference type="InterPro" id="IPR052162">
    <property type="entry name" value="Sensor_kinase/Photoreceptor"/>
</dbReference>
<dbReference type="InterPro" id="IPR036097">
    <property type="entry name" value="HisK_dim/P_sf"/>
</dbReference>
<evidence type="ECO:0000259" key="10">
    <source>
        <dbReference type="PROSITE" id="PS50112"/>
    </source>
</evidence>
<dbReference type="InterPro" id="IPR004358">
    <property type="entry name" value="Sig_transdc_His_kin-like_C"/>
</dbReference>
<evidence type="ECO:0000313" key="12">
    <source>
        <dbReference type="EMBL" id="MCV9385390.1"/>
    </source>
</evidence>